<dbReference type="GO" id="GO:0000981">
    <property type="term" value="F:DNA-binding transcription factor activity, RNA polymerase II-specific"/>
    <property type="evidence" value="ECO:0007669"/>
    <property type="project" value="TreeGrafter"/>
</dbReference>
<dbReference type="PROSITE" id="PS50157">
    <property type="entry name" value="ZINC_FINGER_C2H2_2"/>
    <property type="match status" value="2"/>
</dbReference>
<evidence type="ECO:0000256" key="6">
    <source>
        <dbReference type="ARBA" id="ARBA00023015"/>
    </source>
</evidence>
<reference evidence="12 13" key="1">
    <citation type="journal article" date="2018" name="Nat. Ecol. Evol.">
        <title>Genomic signatures of mitonuclear coevolution across populations of Tigriopus californicus.</title>
        <authorList>
            <person name="Barreto F.S."/>
            <person name="Watson E.T."/>
            <person name="Lima T.G."/>
            <person name="Willett C.S."/>
            <person name="Edmands S."/>
            <person name="Li W."/>
            <person name="Burton R.S."/>
        </authorList>
    </citation>
    <scope>NUCLEOTIDE SEQUENCE [LARGE SCALE GENOMIC DNA]</scope>
    <source>
        <strain evidence="12 13">San Diego</strain>
    </source>
</reference>
<dbReference type="InterPro" id="IPR036236">
    <property type="entry name" value="Znf_C2H2_sf"/>
</dbReference>
<dbReference type="InterPro" id="IPR013087">
    <property type="entry name" value="Znf_C2H2_type"/>
</dbReference>
<keyword evidence="13" id="KW-1185">Reference proteome</keyword>
<evidence type="ECO:0000256" key="2">
    <source>
        <dbReference type="ARBA" id="ARBA00022723"/>
    </source>
</evidence>
<evidence type="ECO:0000256" key="8">
    <source>
        <dbReference type="ARBA" id="ARBA00023242"/>
    </source>
</evidence>
<evidence type="ECO:0000256" key="10">
    <source>
        <dbReference type="SAM" id="MobiDB-lite"/>
    </source>
</evidence>
<proteinExistence type="predicted"/>
<dbReference type="Proteomes" id="UP000318571">
    <property type="component" value="Chromosome 7"/>
</dbReference>
<evidence type="ECO:0000256" key="1">
    <source>
        <dbReference type="ARBA" id="ARBA00004123"/>
    </source>
</evidence>
<evidence type="ECO:0000313" key="13">
    <source>
        <dbReference type="Proteomes" id="UP000318571"/>
    </source>
</evidence>
<keyword evidence="7" id="KW-0804">Transcription</keyword>
<feature type="compositionally biased region" description="Basic residues" evidence="10">
    <location>
        <begin position="16"/>
        <end position="25"/>
    </location>
</feature>
<keyword evidence="6" id="KW-0805">Transcription regulation</keyword>
<gene>
    <name evidence="12" type="ORF">TCAL_01101</name>
</gene>
<keyword evidence="4 9" id="KW-0863">Zinc-finger</keyword>
<dbReference type="OMA" id="MEIESRC"/>
<dbReference type="Pfam" id="PF00096">
    <property type="entry name" value="zf-C2H2"/>
    <property type="match status" value="2"/>
</dbReference>
<dbReference type="InterPro" id="IPR050717">
    <property type="entry name" value="C2H2-ZF_Transcription_Reg"/>
</dbReference>
<feature type="domain" description="C2H2-type" evidence="11">
    <location>
        <begin position="31"/>
        <end position="58"/>
    </location>
</feature>
<dbReference type="PROSITE" id="PS00028">
    <property type="entry name" value="ZINC_FINGER_C2H2_1"/>
    <property type="match status" value="2"/>
</dbReference>
<dbReference type="Gene3D" id="3.30.160.60">
    <property type="entry name" value="Classic Zinc Finger"/>
    <property type="match status" value="2"/>
</dbReference>
<dbReference type="SUPFAM" id="SSF57667">
    <property type="entry name" value="beta-beta-alpha zinc fingers"/>
    <property type="match status" value="1"/>
</dbReference>
<dbReference type="GO" id="GO:0000977">
    <property type="term" value="F:RNA polymerase II transcription regulatory region sequence-specific DNA binding"/>
    <property type="evidence" value="ECO:0007669"/>
    <property type="project" value="TreeGrafter"/>
</dbReference>
<dbReference type="OrthoDB" id="9451254at2759"/>
<evidence type="ECO:0000256" key="7">
    <source>
        <dbReference type="ARBA" id="ARBA00023163"/>
    </source>
</evidence>
<evidence type="ECO:0000256" key="5">
    <source>
        <dbReference type="ARBA" id="ARBA00022833"/>
    </source>
</evidence>
<dbReference type="GO" id="GO:0005634">
    <property type="term" value="C:nucleus"/>
    <property type="evidence" value="ECO:0007669"/>
    <property type="project" value="UniProtKB-SubCell"/>
</dbReference>
<dbReference type="PANTHER" id="PTHR14196:SF0">
    <property type="entry name" value="PROTEIN BOWEL"/>
    <property type="match status" value="1"/>
</dbReference>
<comment type="subcellular location">
    <subcellularLocation>
        <location evidence="1">Nucleus</location>
    </subcellularLocation>
</comment>
<organism evidence="12 13">
    <name type="scientific">Tigriopus californicus</name>
    <name type="common">Marine copepod</name>
    <dbReference type="NCBI Taxonomy" id="6832"/>
    <lineage>
        <taxon>Eukaryota</taxon>
        <taxon>Metazoa</taxon>
        <taxon>Ecdysozoa</taxon>
        <taxon>Arthropoda</taxon>
        <taxon>Crustacea</taxon>
        <taxon>Multicrustacea</taxon>
        <taxon>Hexanauplia</taxon>
        <taxon>Copepoda</taxon>
        <taxon>Harpacticoida</taxon>
        <taxon>Harpacticidae</taxon>
        <taxon>Tigriopus</taxon>
    </lineage>
</organism>
<feature type="domain" description="C2H2-type" evidence="11">
    <location>
        <begin position="64"/>
        <end position="87"/>
    </location>
</feature>
<dbReference type="PANTHER" id="PTHR14196">
    <property type="entry name" value="ODD-SKIPPED - RELATED"/>
    <property type="match status" value="1"/>
</dbReference>
<dbReference type="GO" id="GO:0008270">
    <property type="term" value="F:zinc ion binding"/>
    <property type="evidence" value="ECO:0007669"/>
    <property type="project" value="UniProtKB-KW"/>
</dbReference>
<protein>
    <recommendedName>
        <fullName evidence="11">C2H2-type domain-containing protein</fullName>
    </recommendedName>
</protein>
<dbReference type="EMBL" id="VCGU01000008">
    <property type="protein sequence ID" value="TRY72111.1"/>
    <property type="molecule type" value="Genomic_DNA"/>
</dbReference>
<name>A0A553P353_TIGCA</name>
<dbReference type="STRING" id="6832.A0A553P353"/>
<evidence type="ECO:0000256" key="9">
    <source>
        <dbReference type="PROSITE-ProRule" id="PRU00042"/>
    </source>
</evidence>
<keyword evidence="3" id="KW-0677">Repeat</keyword>
<keyword evidence="2" id="KW-0479">Metal-binding</keyword>
<dbReference type="AlphaFoldDB" id="A0A553P353"/>
<sequence>MFSILPKGHPEGVRSLTRRKCRSHSAHPESYDCRFCKRSFTKQYNLLIHERTHSEVAQPSFELSMCEICGKVFRKFEAMKNHRMTHSPPSVPKELQGFLKECVSY</sequence>
<feature type="region of interest" description="Disordered" evidence="10">
    <location>
        <begin position="1"/>
        <end position="27"/>
    </location>
</feature>
<evidence type="ECO:0000256" key="4">
    <source>
        <dbReference type="ARBA" id="ARBA00022771"/>
    </source>
</evidence>
<dbReference type="SMART" id="SM00355">
    <property type="entry name" value="ZnF_C2H2"/>
    <property type="match status" value="2"/>
</dbReference>
<comment type="caution">
    <text evidence="12">The sequence shown here is derived from an EMBL/GenBank/DDBJ whole genome shotgun (WGS) entry which is preliminary data.</text>
</comment>
<evidence type="ECO:0000256" key="3">
    <source>
        <dbReference type="ARBA" id="ARBA00022737"/>
    </source>
</evidence>
<accession>A0A553P353</accession>
<keyword evidence="8" id="KW-0539">Nucleus</keyword>
<evidence type="ECO:0000259" key="11">
    <source>
        <dbReference type="PROSITE" id="PS50157"/>
    </source>
</evidence>
<evidence type="ECO:0000313" key="12">
    <source>
        <dbReference type="EMBL" id="TRY72111.1"/>
    </source>
</evidence>
<keyword evidence="5" id="KW-0862">Zinc</keyword>